<feature type="compositionally biased region" description="Low complexity" evidence="10">
    <location>
        <begin position="1899"/>
        <end position="1908"/>
    </location>
</feature>
<evidence type="ECO:0000256" key="7">
    <source>
        <dbReference type="ARBA" id="ARBA00023170"/>
    </source>
</evidence>
<evidence type="ECO:0000313" key="16">
    <source>
        <dbReference type="Proteomes" id="UP000466442"/>
    </source>
</evidence>
<evidence type="ECO:0000256" key="6">
    <source>
        <dbReference type="ARBA" id="ARBA00023136"/>
    </source>
</evidence>
<feature type="region of interest" description="Disordered" evidence="10">
    <location>
        <begin position="1440"/>
        <end position="1623"/>
    </location>
</feature>
<feature type="compositionally biased region" description="Polar residues" evidence="10">
    <location>
        <begin position="1875"/>
        <end position="1895"/>
    </location>
</feature>
<feature type="transmembrane region" description="Helical" evidence="11">
    <location>
        <begin position="2613"/>
        <end position="2632"/>
    </location>
</feature>
<comment type="subcellular location">
    <subcellularLocation>
        <location evidence="1">Membrane</location>
        <topology evidence="1">Multi-pass membrane protein</topology>
    </subcellularLocation>
</comment>
<proteinExistence type="inferred from homology"/>
<comment type="similarity">
    <text evidence="2 9">Belongs to the G-protein coupled receptor 1 family.</text>
</comment>
<evidence type="ECO:0000259" key="12">
    <source>
        <dbReference type="PROSITE" id="PS50006"/>
    </source>
</evidence>
<feature type="compositionally biased region" description="Polar residues" evidence="10">
    <location>
        <begin position="1462"/>
        <end position="1472"/>
    </location>
</feature>
<feature type="transmembrane region" description="Helical" evidence="11">
    <location>
        <begin position="2714"/>
        <end position="2732"/>
    </location>
</feature>
<dbReference type="InterPro" id="IPR012989">
    <property type="entry name" value="SEP_domain"/>
</dbReference>
<keyword evidence="5 9" id="KW-0297">G-protein coupled receptor</keyword>
<dbReference type="PROSITE" id="PS50006">
    <property type="entry name" value="FHA_DOMAIN"/>
    <property type="match status" value="1"/>
</dbReference>
<dbReference type="Pfam" id="PF00001">
    <property type="entry name" value="7tm_1"/>
    <property type="match status" value="1"/>
</dbReference>
<keyword evidence="6 11" id="KW-0472">Membrane</keyword>
<evidence type="ECO:0000256" key="8">
    <source>
        <dbReference type="ARBA" id="ARBA00023224"/>
    </source>
</evidence>
<feature type="compositionally biased region" description="Basic and acidic residues" evidence="10">
    <location>
        <begin position="1445"/>
        <end position="1461"/>
    </location>
</feature>
<dbReference type="GO" id="GO:0005886">
    <property type="term" value="C:plasma membrane"/>
    <property type="evidence" value="ECO:0007669"/>
    <property type="project" value="TreeGrafter"/>
</dbReference>
<feature type="transmembrane region" description="Helical" evidence="11">
    <location>
        <begin position="2533"/>
        <end position="2559"/>
    </location>
</feature>
<dbReference type="PANTHER" id="PTHR24235:SF29">
    <property type="entry name" value="GH23382P"/>
    <property type="match status" value="1"/>
</dbReference>
<feature type="compositionally biased region" description="Basic and acidic residues" evidence="10">
    <location>
        <begin position="521"/>
        <end position="531"/>
    </location>
</feature>
<evidence type="ECO:0000256" key="2">
    <source>
        <dbReference type="ARBA" id="ARBA00010663"/>
    </source>
</evidence>
<feature type="compositionally biased region" description="Basic and acidic residues" evidence="10">
    <location>
        <begin position="1101"/>
        <end position="1123"/>
    </location>
</feature>
<feature type="region of interest" description="Disordered" evidence="10">
    <location>
        <begin position="362"/>
        <end position="558"/>
    </location>
</feature>
<feature type="compositionally biased region" description="Polar residues" evidence="10">
    <location>
        <begin position="466"/>
        <end position="493"/>
    </location>
</feature>
<dbReference type="GO" id="GO:0042923">
    <property type="term" value="F:neuropeptide binding"/>
    <property type="evidence" value="ECO:0007669"/>
    <property type="project" value="TreeGrafter"/>
</dbReference>
<feature type="compositionally biased region" description="Basic and acidic residues" evidence="10">
    <location>
        <begin position="2008"/>
        <end position="2027"/>
    </location>
</feature>
<feature type="region of interest" description="Disordered" evidence="10">
    <location>
        <begin position="1095"/>
        <end position="1128"/>
    </location>
</feature>
<feature type="compositionally biased region" description="Basic and acidic residues" evidence="10">
    <location>
        <begin position="1391"/>
        <end position="1414"/>
    </location>
</feature>
<feature type="compositionally biased region" description="Polar residues" evidence="10">
    <location>
        <begin position="504"/>
        <end position="520"/>
    </location>
</feature>
<dbReference type="PRINTS" id="PR00237">
    <property type="entry name" value="GPCRRHODOPSN"/>
</dbReference>
<evidence type="ECO:0000313" key="15">
    <source>
        <dbReference type="EMBL" id="KAF6207650.1"/>
    </source>
</evidence>
<dbReference type="CDD" id="cd15392">
    <property type="entry name" value="7tmA_PR4-like"/>
    <property type="match status" value="1"/>
</dbReference>
<feature type="compositionally biased region" description="Low complexity" evidence="10">
    <location>
        <begin position="285"/>
        <end position="303"/>
    </location>
</feature>
<feature type="compositionally biased region" description="Basic and acidic residues" evidence="10">
    <location>
        <begin position="867"/>
        <end position="876"/>
    </location>
</feature>
<dbReference type="PRINTS" id="PR01012">
    <property type="entry name" value="NRPEPTIDEYR"/>
</dbReference>
<gene>
    <name evidence="15" type="ORF">GE061_016097</name>
</gene>
<keyword evidence="3 9" id="KW-0812">Transmembrane</keyword>
<dbReference type="InterPro" id="IPR017452">
    <property type="entry name" value="GPCR_Rhodpsn_7TM"/>
</dbReference>
<evidence type="ECO:0000256" key="5">
    <source>
        <dbReference type="ARBA" id="ARBA00023040"/>
    </source>
</evidence>
<evidence type="ECO:0000256" key="9">
    <source>
        <dbReference type="RuleBase" id="RU000688"/>
    </source>
</evidence>
<feature type="region of interest" description="Disordered" evidence="10">
    <location>
        <begin position="1155"/>
        <end position="1177"/>
    </location>
</feature>
<feature type="transmembrane region" description="Helical" evidence="11">
    <location>
        <begin position="2672"/>
        <end position="2694"/>
    </location>
</feature>
<comment type="caution">
    <text evidence="15">The sequence shown here is derived from an EMBL/GenBank/DDBJ whole genome shotgun (WGS) entry which is preliminary data.</text>
</comment>
<evidence type="ECO:0000256" key="11">
    <source>
        <dbReference type="SAM" id="Phobius"/>
    </source>
</evidence>
<dbReference type="OrthoDB" id="25887at2759"/>
<dbReference type="GO" id="GO:0004983">
    <property type="term" value="F:neuropeptide Y receptor activity"/>
    <property type="evidence" value="ECO:0007669"/>
    <property type="project" value="InterPro"/>
</dbReference>
<feature type="compositionally biased region" description="Basic and acidic residues" evidence="10">
    <location>
        <begin position="1576"/>
        <end position="1599"/>
    </location>
</feature>
<accession>A0A8S9XF18</accession>
<keyword evidence="4 11" id="KW-1133">Transmembrane helix</keyword>
<dbReference type="SUPFAM" id="SSF81321">
    <property type="entry name" value="Family A G protein-coupled receptor-like"/>
    <property type="match status" value="1"/>
</dbReference>
<dbReference type="SUPFAM" id="SSF102848">
    <property type="entry name" value="NSFL1 (p97 ATPase) cofactor p47, SEP domain"/>
    <property type="match status" value="1"/>
</dbReference>
<feature type="compositionally biased region" description="Polar residues" evidence="10">
    <location>
        <begin position="1481"/>
        <end position="1498"/>
    </location>
</feature>
<name>A0A8S9XF18_APOLU</name>
<dbReference type="Gene3D" id="1.20.1070.10">
    <property type="entry name" value="Rhodopsin 7-helix transmembrane proteins"/>
    <property type="match status" value="1"/>
</dbReference>
<feature type="compositionally biased region" description="Low complexity" evidence="10">
    <location>
        <begin position="2227"/>
        <end position="2241"/>
    </location>
</feature>
<reference evidence="15" key="1">
    <citation type="journal article" date="2021" name="Mol. Ecol. Resour.">
        <title>Apolygus lucorum genome provides insights into omnivorousness and mesophyll feeding.</title>
        <authorList>
            <person name="Liu Y."/>
            <person name="Liu H."/>
            <person name="Wang H."/>
            <person name="Huang T."/>
            <person name="Liu B."/>
            <person name="Yang B."/>
            <person name="Yin L."/>
            <person name="Li B."/>
            <person name="Zhang Y."/>
            <person name="Zhang S."/>
            <person name="Jiang F."/>
            <person name="Zhang X."/>
            <person name="Ren Y."/>
            <person name="Wang B."/>
            <person name="Wang S."/>
            <person name="Lu Y."/>
            <person name="Wu K."/>
            <person name="Fan W."/>
            <person name="Wang G."/>
        </authorList>
    </citation>
    <scope>NUCLEOTIDE SEQUENCE</scope>
    <source>
        <strain evidence="15">12Hb</strain>
    </source>
</reference>
<feature type="domain" description="G-protein coupled receptors family 1 profile" evidence="13">
    <location>
        <begin position="2513"/>
        <end position="2773"/>
    </location>
</feature>
<dbReference type="InterPro" id="IPR000611">
    <property type="entry name" value="NPY_rcpt"/>
</dbReference>
<feature type="compositionally biased region" description="Polar residues" evidence="10">
    <location>
        <begin position="1658"/>
        <end position="1672"/>
    </location>
</feature>
<feature type="region of interest" description="Disordered" evidence="10">
    <location>
        <begin position="269"/>
        <end position="332"/>
    </location>
</feature>
<feature type="compositionally biased region" description="Low complexity" evidence="10">
    <location>
        <begin position="1780"/>
        <end position="1793"/>
    </location>
</feature>
<feature type="compositionally biased region" description="Basic and acidic residues" evidence="10">
    <location>
        <begin position="269"/>
        <end position="284"/>
    </location>
</feature>
<feature type="compositionally biased region" description="Low complexity" evidence="10">
    <location>
        <begin position="1159"/>
        <end position="1174"/>
    </location>
</feature>
<feature type="domain" description="FHA" evidence="12">
    <location>
        <begin position="1236"/>
        <end position="1294"/>
    </location>
</feature>
<feature type="compositionally biased region" description="Basic and acidic residues" evidence="10">
    <location>
        <begin position="2428"/>
        <end position="2446"/>
    </location>
</feature>
<dbReference type="Gene3D" id="3.30.420.210">
    <property type="entry name" value="SEP domain"/>
    <property type="match status" value="1"/>
</dbReference>
<feature type="domain" description="SEP" evidence="14">
    <location>
        <begin position="206"/>
        <end position="270"/>
    </location>
</feature>
<feature type="region of interest" description="Disordered" evidence="10">
    <location>
        <begin position="1391"/>
        <end position="1417"/>
    </location>
</feature>
<evidence type="ECO:0000256" key="10">
    <source>
        <dbReference type="SAM" id="MobiDB-lite"/>
    </source>
</evidence>
<feature type="transmembrane region" description="Helical" evidence="11">
    <location>
        <begin position="2500"/>
        <end position="2521"/>
    </location>
</feature>
<dbReference type="EMBL" id="WIXP02000007">
    <property type="protein sequence ID" value="KAF6207650.1"/>
    <property type="molecule type" value="Genomic_DNA"/>
</dbReference>
<keyword evidence="7 9" id="KW-0675">Receptor</keyword>
<feature type="compositionally biased region" description="Basic and acidic residues" evidence="10">
    <location>
        <begin position="2392"/>
        <end position="2403"/>
    </location>
</feature>
<feature type="compositionally biased region" description="Polar residues" evidence="10">
    <location>
        <begin position="1512"/>
        <end position="1525"/>
    </location>
</feature>
<feature type="region of interest" description="Disordered" evidence="10">
    <location>
        <begin position="89"/>
        <end position="111"/>
    </location>
</feature>
<feature type="compositionally biased region" description="Polar residues" evidence="10">
    <location>
        <begin position="1723"/>
        <end position="1739"/>
    </location>
</feature>
<dbReference type="PROSITE" id="PS50262">
    <property type="entry name" value="G_PROTEIN_RECEP_F1_2"/>
    <property type="match status" value="1"/>
</dbReference>
<sequence length="2831" mass="310733">MTFEFKTILKKKYTFDNKMESSLQKTSKPKPGSLADTQESSITQILSQRLSNMEQQLKLLREDLKDAVETLKRKDQEITTLENKVALAERRRDAEKNGEPPAEDLRDLSEGVDPKLKSKQDLLQKECDTLSKKLQEMEKFFGDYGLAWVKEDAINETDQNNLWVRKTNIHYTPDFDKIFLVVEELNVGNAEPQIVRTENTAQFKTADLLHLTLYSDGIQLENNPFRQYDSPSVEEFFHDLEDGYFPSELRGEHPEGVIFKVKDMRSTRFADDPQKRPVVKRDRSLTSSPQRASTSSTSPAKSPTGKDRKGEQKSPSVNSGVRIGRRSKTLSLKSGTSIRKKIVKNVAAESTEAQKIADGIVTPTAAGGDIGPNGDIKPAASPEDETKKTSHDGKGVTGGEISPGKDEKSPKAVPGSDGPEGVATPAHGDLTAGAQGTEMNKGVDDGATPAPGGQGTEISGGVADGTTISASKGPSNNIGSENQVSVPQSTVNGLKQIFVAEKSPQGSSTRMSEPNAVTNEQKTDLEQERTLDSFGLPRPPLSPDGSSQVNKTKGPPLKHFENFFINKVGETQTSGTYIAQPPQNQPQPQPPTGNITNITYNEAPITIQMTPSELMGGERKTVPAPSKICCPIRTKPCDCANNAPPAVTIGDNDGIGTIEVIKPIGETEYREKYSEGAANWVNVLKQKHKYKEQEAKRLEELGKKVEAPLPPDPTWDSRAIDPNLDTRPPDRFWDPKAPDPRWDPNVKWSNFDYFGHQKGQAASPPPPTPVSPATASKKQSDTPQIIQLNEKTSDRMISVKMRTRSGSKEYVAHLYPKESVKTLRSLLKMHEGDQIMIENEGQALTENTNLGDIPNESGRRLVVSSYGDRKPEKSQPERPNLGSTNPDLFKHYPGKIEVKRKKNKKKALEKQELPDDYSISDNISRKVSSDYYNKSRDFVVSRYENRDWLSNEVFNKPNVPRVTSSELKNMLEEFKKQEIADDVATSSVSDMNTRLAPRILSDDVVSDRSSTNVKANYPSRTRKGLGNETDDSVVYRPTVIPSVEKSRSSSMISESQCHVNSFVAEPRKKPVRKNIRGNSSSFDVVEMDREFLKRLSMHRGKPTENQKSRDSSDMSIQREEGENHSLIFRRRPSLENTILTEESSLRSLKIESIDTTPRSSKANISHRSSKSSKSVVDGTKFDHTWGNESSASGLKIESIDTISKTSKIDIPNKWSKHSKSSASFIENIEPVVIESVAEGPESSLKIESVDISLDESKNIARRHSKTSNSDVRPFKTDVEETRNSNHTLINGKETTIDEGSLSARGVSEQDMIPAKRASSSGIRGDGFESAAMLEILDAMLRAQKEYESERIEKMGKEDVLVRKNSLSDVAISTEFVPPADVVQELEELKRSLGGVPRERSSSHHDQESDRHKEFNANVYPEEPINKLWSLLKLNDKEYSLASSRSPDKQLKRGSIGEHSENNDVSLIISKTSDPPMAKKTGSATSTDYQPSKRTGSKSSTKDQSIKMKSGEKISTSGGMNETSKSSKTRDRQSSHESASYGSANVSGSSKVKANVSQDGFNASNVNVSKSSGSRTSRNENAEDKKFDKEGKYNPPKPKEPNIPITPKTRAKSLSEHLSQSSLRTKKSFMSISYRNSPIKGSVHLEPNMLEEKEKASVDSGNSEHPSTRSSKNPVKASSFPSVDNRKASSNTSMRGRISVSKLSLEKKGRRGSSRSFRIENRGDTSSGGNTSTKSPSQIPSAAAATMMDKGRSPKSPSQPPQAVDGAGPQDIERAVAGTYPSSPSQTPSAAATTVPQDKSKSPGSPSQPLMPAAGIKIEMHPPSPPNEKFHSPESVIRVDSSNITTRGRISVSKLSLEKEDRRRSSRSFKIENRGDTSSGGNTSTKSPSQIPSTAAATMPQDQGRSPRSPSQPPMTVPGTEPQDLETTVASTYPSSPSQTPSAAATTVPHDKSKSPGSPSQPPMPAGGIQIVIHPPSPPNEKFHLPESINRKVSSNISMRGRISVSKLSLEREGRRRSSRLFRIENRGDMSFGGNTSPKSPSQIPSAAAATMPQDKGRSPGSPSQPSKAIDVTAPQGIERASTSPGSTSQEPSAPPPSMPQDMGGFPKSRSQPPVTVPRTEPQDLETTVASTFPSPPSQTPSAAATTMPQEKDKSPGSTAQPPMDVPGTASQDLESTVARKSPRSPSQTPSAAATTKPQEKDKSPGSTAQLPMDVPGTASQDLESTVARQSPRSPSQKPSAAETTVPQDNEKSPRSPSQPPMTAAGIKIEIHSPSPPTDRPKDEVVTPIAAGDRPDEMEGTIHTLPKMDQRGSTNLQTSGNTGNFDDDLNGAVSKVGKERIVSPQNQDENVVKSEIKVPNAEPPQIKQSDADLMDEKESIGVSSVIHETKYEYDKHDSEQEFKRASLTNPNKIPAEVEKVSDGKLSPEPMEKKEDGNSSKKKKTDSSTDIFHDFRKSMMLNATMEEEEEFSFNETYNETIDCSLRGPGGLLSTSYFQSAVYALYILIFVIALSGNGLVCYVVQSSPRMRTVTNFFIGNLAVGDILMALFCVPFSCVPALLQHWPFGPHLCRLVSYTQAVSVLVSAYTLVAISVDRYMAILWPLKPRMSKCMAKVVILIVWVIALTTALPIAFVSELDEPSPWHKVCQKSICTEKWDSPPLRQVYSITLLSLQYVVPLLVLLYTYTMIAFIVWGKVIPGEAETSRDLRMAKSKRKMIIMMVTVVVVFTICWLPYNFLLLISEAYESVMEWGGLAYLYFALHWLAMSHACYNPLIYCWLNARFRTAFCVALKKLRCKRKPPQDQLLQRINTCTTYISMHRAKHRSKSSFFEQQI</sequence>
<feature type="region of interest" description="Disordered" evidence="10">
    <location>
        <begin position="1651"/>
        <end position="2375"/>
    </location>
</feature>
<dbReference type="PROSITE" id="PS00237">
    <property type="entry name" value="G_PROTEIN_RECEP_F1_1"/>
    <property type="match status" value="1"/>
</dbReference>
<dbReference type="InterPro" id="IPR036241">
    <property type="entry name" value="NSFL1C_SEP_dom_sf"/>
</dbReference>
<protein>
    <submittedName>
        <fullName evidence="15">Uncharacterized protein</fullName>
    </submittedName>
</protein>
<evidence type="ECO:0000256" key="3">
    <source>
        <dbReference type="ARBA" id="ARBA00022692"/>
    </source>
</evidence>
<feature type="compositionally biased region" description="Polar residues" evidence="10">
    <location>
        <begin position="2310"/>
        <end position="2323"/>
    </location>
</feature>
<evidence type="ECO:0000256" key="4">
    <source>
        <dbReference type="ARBA" id="ARBA00022989"/>
    </source>
</evidence>
<feature type="region of interest" description="Disordered" evidence="10">
    <location>
        <begin position="1007"/>
        <end position="1030"/>
    </location>
</feature>
<feature type="compositionally biased region" description="Basic and acidic residues" evidence="10">
    <location>
        <begin position="1499"/>
        <end position="1511"/>
    </location>
</feature>
<feature type="region of interest" description="Disordered" evidence="10">
    <location>
        <begin position="19"/>
        <end position="39"/>
    </location>
</feature>
<evidence type="ECO:0000259" key="13">
    <source>
        <dbReference type="PROSITE" id="PS50262"/>
    </source>
</evidence>
<dbReference type="PANTHER" id="PTHR24235">
    <property type="entry name" value="NEUROPEPTIDE Y RECEPTOR"/>
    <property type="match status" value="1"/>
</dbReference>
<feature type="region of interest" description="Disordered" evidence="10">
    <location>
        <begin position="2392"/>
        <end position="2446"/>
    </location>
</feature>
<dbReference type="Pfam" id="PF08059">
    <property type="entry name" value="SEP"/>
    <property type="match status" value="1"/>
</dbReference>
<feature type="region of interest" description="Disordered" evidence="10">
    <location>
        <begin position="863"/>
        <end position="891"/>
    </location>
</feature>
<feature type="compositionally biased region" description="Polar residues" evidence="10">
    <location>
        <begin position="1535"/>
        <end position="1575"/>
    </location>
</feature>
<dbReference type="GO" id="GO:0043005">
    <property type="term" value="C:neuron projection"/>
    <property type="evidence" value="ECO:0007669"/>
    <property type="project" value="TreeGrafter"/>
</dbReference>
<dbReference type="PROSITE" id="PS51399">
    <property type="entry name" value="SEP"/>
    <property type="match status" value="1"/>
</dbReference>
<dbReference type="InterPro" id="IPR000276">
    <property type="entry name" value="GPCR_Rhodpsn"/>
</dbReference>
<feature type="transmembrane region" description="Helical" evidence="11">
    <location>
        <begin position="2752"/>
        <end position="2776"/>
    </location>
</feature>
<feature type="compositionally biased region" description="Basic and acidic residues" evidence="10">
    <location>
        <begin position="384"/>
        <end position="394"/>
    </location>
</feature>
<evidence type="ECO:0000256" key="1">
    <source>
        <dbReference type="ARBA" id="ARBA00004141"/>
    </source>
</evidence>
<feature type="transmembrane region" description="Helical" evidence="11">
    <location>
        <begin position="2571"/>
        <end position="2592"/>
    </location>
</feature>
<keyword evidence="8 9" id="KW-0807">Transducer</keyword>
<feature type="region of interest" description="Disordered" evidence="10">
    <location>
        <begin position="701"/>
        <end position="782"/>
    </location>
</feature>
<dbReference type="Proteomes" id="UP000466442">
    <property type="component" value="Unassembled WGS sequence"/>
</dbReference>
<organism evidence="15 16">
    <name type="scientific">Apolygus lucorum</name>
    <name type="common">Small green plant bug</name>
    <name type="synonym">Lygocoris lucorum</name>
    <dbReference type="NCBI Taxonomy" id="248454"/>
    <lineage>
        <taxon>Eukaryota</taxon>
        <taxon>Metazoa</taxon>
        <taxon>Ecdysozoa</taxon>
        <taxon>Arthropoda</taxon>
        <taxon>Hexapoda</taxon>
        <taxon>Insecta</taxon>
        <taxon>Pterygota</taxon>
        <taxon>Neoptera</taxon>
        <taxon>Paraneoptera</taxon>
        <taxon>Hemiptera</taxon>
        <taxon>Heteroptera</taxon>
        <taxon>Panheteroptera</taxon>
        <taxon>Cimicomorpha</taxon>
        <taxon>Miridae</taxon>
        <taxon>Mirini</taxon>
        <taxon>Apolygus</taxon>
    </lineage>
</organism>
<feature type="compositionally biased region" description="Basic and acidic residues" evidence="10">
    <location>
        <begin position="1855"/>
        <end position="1874"/>
    </location>
</feature>
<feature type="compositionally biased region" description="Polar residues" evidence="10">
    <location>
        <begin position="2032"/>
        <end position="2044"/>
    </location>
</feature>
<feature type="compositionally biased region" description="Basic and acidic residues" evidence="10">
    <location>
        <begin position="727"/>
        <end position="744"/>
    </location>
</feature>
<dbReference type="InterPro" id="IPR000253">
    <property type="entry name" value="FHA_dom"/>
</dbReference>
<feature type="compositionally biased region" description="Low complexity" evidence="10">
    <location>
        <begin position="1929"/>
        <end position="1947"/>
    </location>
</feature>
<evidence type="ECO:0000259" key="14">
    <source>
        <dbReference type="PROSITE" id="PS51399"/>
    </source>
</evidence>
<feature type="compositionally biased region" description="Polar residues" evidence="10">
    <location>
        <begin position="2080"/>
        <end position="2091"/>
    </location>
</feature>
<keyword evidence="16" id="KW-1185">Reference proteome</keyword>
<feature type="compositionally biased region" description="Polar residues" evidence="10">
    <location>
        <begin position="2183"/>
        <end position="2196"/>
    </location>
</feature>